<reference evidence="14 15" key="1">
    <citation type="journal article" date="2010" name="Science">
        <title>Genomic comparison of the ants Camponotus floridanus and Harpegnathos saltator.</title>
        <authorList>
            <person name="Bonasio R."/>
            <person name="Zhang G."/>
            <person name="Ye C."/>
            <person name="Mutti N.S."/>
            <person name="Fang X."/>
            <person name="Qin N."/>
            <person name="Donahue G."/>
            <person name="Yang P."/>
            <person name="Li Q."/>
            <person name="Li C."/>
            <person name="Zhang P."/>
            <person name="Huang Z."/>
            <person name="Berger S.L."/>
            <person name="Reinberg D."/>
            <person name="Wang J."/>
            <person name="Liebig J."/>
        </authorList>
    </citation>
    <scope>NUCLEOTIDE SEQUENCE [LARGE SCALE GENOMIC DNA]</scope>
    <source>
        <strain evidence="14 15">R22 G/1</strain>
    </source>
</reference>
<keyword evidence="8" id="KW-0233">DNA recombination</keyword>
<evidence type="ECO:0000256" key="9">
    <source>
        <dbReference type="ARBA" id="ARBA00023204"/>
    </source>
</evidence>
<accession>E2C6B8</accession>
<protein>
    <recommendedName>
        <fullName evidence="11">Protein artemis</fullName>
    </recommendedName>
    <alternativeName>
        <fullName evidence="12">DNA cross-link repair 1C protein</fullName>
    </alternativeName>
</protein>
<keyword evidence="4" id="KW-0255">Endonuclease</keyword>
<evidence type="ECO:0000256" key="6">
    <source>
        <dbReference type="ARBA" id="ARBA00022801"/>
    </source>
</evidence>
<dbReference type="GO" id="GO:0035312">
    <property type="term" value="F:5'-3' DNA exonuclease activity"/>
    <property type="evidence" value="ECO:0007669"/>
    <property type="project" value="TreeGrafter"/>
</dbReference>
<organism evidence="15">
    <name type="scientific">Harpegnathos saltator</name>
    <name type="common">Jerdon's jumping ant</name>
    <dbReference type="NCBI Taxonomy" id="610380"/>
    <lineage>
        <taxon>Eukaryota</taxon>
        <taxon>Metazoa</taxon>
        <taxon>Ecdysozoa</taxon>
        <taxon>Arthropoda</taxon>
        <taxon>Hexapoda</taxon>
        <taxon>Insecta</taxon>
        <taxon>Pterygota</taxon>
        <taxon>Neoptera</taxon>
        <taxon>Endopterygota</taxon>
        <taxon>Hymenoptera</taxon>
        <taxon>Apocrita</taxon>
        <taxon>Aculeata</taxon>
        <taxon>Formicoidea</taxon>
        <taxon>Formicidae</taxon>
        <taxon>Ponerinae</taxon>
        <taxon>Ponerini</taxon>
        <taxon>Harpegnathos</taxon>
    </lineage>
</organism>
<dbReference type="PANTHER" id="PTHR23240:SF8">
    <property type="entry name" value="PROTEIN ARTEMIS"/>
    <property type="match status" value="1"/>
</dbReference>
<evidence type="ECO:0000256" key="7">
    <source>
        <dbReference type="ARBA" id="ARBA00022839"/>
    </source>
</evidence>
<dbReference type="STRING" id="610380.E2C6B8"/>
<evidence type="ECO:0000256" key="11">
    <source>
        <dbReference type="ARBA" id="ARBA00039759"/>
    </source>
</evidence>
<dbReference type="AlphaFoldDB" id="E2C6B8"/>
<evidence type="ECO:0000259" key="13">
    <source>
        <dbReference type="Pfam" id="PF07522"/>
    </source>
</evidence>
<dbReference type="InterPro" id="IPR011084">
    <property type="entry name" value="DRMBL"/>
</dbReference>
<dbReference type="PANTHER" id="PTHR23240">
    <property type="entry name" value="DNA CROSS-LINK REPAIR PROTEIN PSO2/SNM1-RELATED"/>
    <property type="match status" value="1"/>
</dbReference>
<dbReference type="Gene3D" id="3.40.50.12650">
    <property type="match status" value="1"/>
</dbReference>
<dbReference type="Gene3D" id="3.60.15.10">
    <property type="entry name" value="Ribonuclease Z/Hydroxyacylglutathione hydrolase-like"/>
    <property type="match status" value="1"/>
</dbReference>
<keyword evidence="6" id="KW-0378">Hydrolase</keyword>
<keyword evidence="5" id="KW-0227">DNA damage</keyword>
<dbReference type="GO" id="GO:0004519">
    <property type="term" value="F:endonuclease activity"/>
    <property type="evidence" value="ECO:0007669"/>
    <property type="project" value="UniProtKB-KW"/>
</dbReference>
<evidence type="ECO:0000256" key="2">
    <source>
        <dbReference type="ARBA" id="ARBA00010304"/>
    </source>
</evidence>
<feature type="domain" description="DNA repair metallo-beta-lactamase" evidence="13">
    <location>
        <begin position="240"/>
        <end position="339"/>
    </location>
</feature>
<keyword evidence="3" id="KW-0540">Nuclease</keyword>
<dbReference type="GO" id="GO:0005634">
    <property type="term" value="C:nucleus"/>
    <property type="evidence" value="ECO:0007669"/>
    <property type="project" value="UniProtKB-SubCell"/>
</dbReference>
<dbReference type="OrthoDB" id="262529at2759"/>
<gene>
    <name evidence="14" type="ORF">EAI_12746</name>
</gene>
<comment type="subcellular location">
    <subcellularLocation>
        <location evidence="1">Nucleus</location>
    </subcellularLocation>
</comment>
<keyword evidence="9" id="KW-0234">DNA repair</keyword>
<dbReference type="SUPFAM" id="SSF56281">
    <property type="entry name" value="Metallo-hydrolase/oxidoreductase"/>
    <property type="match status" value="1"/>
</dbReference>
<dbReference type="PhylomeDB" id="E2C6B8"/>
<dbReference type="InterPro" id="IPR036866">
    <property type="entry name" value="RibonucZ/Hydroxyglut_hydro"/>
</dbReference>
<dbReference type="OMA" id="PANHCAG"/>
<keyword evidence="15" id="KW-1185">Reference proteome</keyword>
<dbReference type="GO" id="GO:0036297">
    <property type="term" value="P:interstrand cross-link repair"/>
    <property type="evidence" value="ECO:0007669"/>
    <property type="project" value="TreeGrafter"/>
</dbReference>
<name>E2C6B8_HARSA</name>
<keyword evidence="7" id="KW-0269">Exonuclease</keyword>
<proteinExistence type="inferred from homology"/>
<dbReference type="Pfam" id="PF07522">
    <property type="entry name" value="DRMBL"/>
    <property type="match status" value="1"/>
</dbReference>
<dbReference type="Proteomes" id="UP000008237">
    <property type="component" value="Unassembled WGS sequence"/>
</dbReference>
<evidence type="ECO:0000256" key="12">
    <source>
        <dbReference type="ARBA" id="ARBA00042677"/>
    </source>
</evidence>
<evidence type="ECO:0000313" key="14">
    <source>
        <dbReference type="EMBL" id="EFN76517.1"/>
    </source>
</evidence>
<evidence type="ECO:0000256" key="4">
    <source>
        <dbReference type="ARBA" id="ARBA00022759"/>
    </source>
</evidence>
<dbReference type="EMBL" id="GL453058">
    <property type="protein sequence ID" value="EFN76517.1"/>
    <property type="molecule type" value="Genomic_DNA"/>
</dbReference>
<dbReference type="GO" id="GO:0000723">
    <property type="term" value="P:telomere maintenance"/>
    <property type="evidence" value="ECO:0007669"/>
    <property type="project" value="TreeGrafter"/>
</dbReference>
<evidence type="ECO:0000256" key="10">
    <source>
        <dbReference type="ARBA" id="ARBA00023242"/>
    </source>
</evidence>
<dbReference type="GO" id="GO:0006310">
    <property type="term" value="P:DNA recombination"/>
    <property type="evidence" value="ECO:0007669"/>
    <property type="project" value="UniProtKB-KW"/>
</dbReference>
<sequence>MSTFLGFVEEIPGISVDRFDGENLSSSAYFLSHCHTDHMIGLNHEFFAHLQQFDKYLYCSSISKQILNANCPNMYVKDIEVDKRVAVEYKNGSGETDILFVTCISAGHCPGSVMFLFERDDKLILYTGDFRINSLDLPKLRSLHFRSGSKVLPKKLTKVYLDTTFFNPNFATFPTRKESVSMICNIIKNWLTKSPRHAVILECSALYGSEFLFMELSKFLNIPVHVRNIVFPNLCRISDLRPHVTTDPYATPIHACMGKMECGLGLMKCRSDIPQENVLTIVASAYKWEGKDTSVIGAWDSAKERTFNICYSTHSSFEELQAFIQYFKPEDIFPCVCPKNLEQIIFMRLKEIKRKLKEEKKVVEENEKYLSQVLKHKDMDKSWTKNY</sequence>
<evidence type="ECO:0000313" key="15">
    <source>
        <dbReference type="Proteomes" id="UP000008237"/>
    </source>
</evidence>
<comment type="similarity">
    <text evidence="2">Belongs to the DNA repair metallo-beta-lactamase (DRMBL) family.</text>
</comment>
<evidence type="ECO:0000256" key="8">
    <source>
        <dbReference type="ARBA" id="ARBA00023172"/>
    </source>
</evidence>
<dbReference type="GO" id="GO:0006303">
    <property type="term" value="P:double-strand break repair via nonhomologous end joining"/>
    <property type="evidence" value="ECO:0007669"/>
    <property type="project" value="TreeGrafter"/>
</dbReference>
<evidence type="ECO:0000256" key="5">
    <source>
        <dbReference type="ARBA" id="ARBA00022763"/>
    </source>
</evidence>
<dbReference type="InParanoid" id="E2C6B8"/>
<dbReference type="KEGG" id="hst:105190495"/>
<evidence type="ECO:0000256" key="3">
    <source>
        <dbReference type="ARBA" id="ARBA00022722"/>
    </source>
</evidence>
<keyword evidence="10" id="KW-0539">Nucleus</keyword>
<evidence type="ECO:0000256" key="1">
    <source>
        <dbReference type="ARBA" id="ARBA00004123"/>
    </source>
</evidence>
<dbReference type="GO" id="GO:0003684">
    <property type="term" value="F:damaged DNA binding"/>
    <property type="evidence" value="ECO:0007669"/>
    <property type="project" value="TreeGrafter"/>
</dbReference>